<reference evidence="2 3" key="1">
    <citation type="submission" date="2017-12" db="EMBL/GenBank/DDBJ databases">
        <title>Comparative genomics of Botrytis spp.</title>
        <authorList>
            <person name="Valero-Jimenez C.A."/>
            <person name="Tapia P."/>
            <person name="Veloso J."/>
            <person name="Silva-Moreno E."/>
            <person name="Staats M."/>
            <person name="Valdes J.H."/>
            <person name="Van Kan J.A.L."/>
        </authorList>
    </citation>
    <scope>NUCLEOTIDE SEQUENCE [LARGE SCALE GENOMIC DNA]</scope>
    <source>
        <strain evidence="2 3">MUCL435</strain>
    </source>
</reference>
<protein>
    <submittedName>
        <fullName evidence="2">Uncharacterized protein</fullName>
    </submittedName>
</protein>
<evidence type="ECO:0000256" key="1">
    <source>
        <dbReference type="SAM" id="MobiDB-lite"/>
    </source>
</evidence>
<feature type="compositionally biased region" description="Acidic residues" evidence="1">
    <location>
        <begin position="39"/>
        <end position="71"/>
    </location>
</feature>
<evidence type="ECO:0000313" key="3">
    <source>
        <dbReference type="Proteomes" id="UP000308671"/>
    </source>
</evidence>
<keyword evidence="3" id="KW-1185">Reference proteome</keyword>
<accession>A0A4S8R8M6</accession>
<organism evidence="2 3">
    <name type="scientific">Botrytis galanthina</name>
    <dbReference type="NCBI Taxonomy" id="278940"/>
    <lineage>
        <taxon>Eukaryota</taxon>
        <taxon>Fungi</taxon>
        <taxon>Dikarya</taxon>
        <taxon>Ascomycota</taxon>
        <taxon>Pezizomycotina</taxon>
        <taxon>Leotiomycetes</taxon>
        <taxon>Helotiales</taxon>
        <taxon>Sclerotiniaceae</taxon>
        <taxon>Botrytis</taxon>
    </lineage>
</organism>
<dbReference type="EMBL" id="PQXL01000047">
    <property type="protein sequence ID" value="THV53591.1"/>
    <property type="molecule type" value="Genomic_DNA"/>
</dbReference>
<proteinExistence type="predicted"/>
<dbReference type="Proteomes" id="UP000308671">
    <property type="component" value="Unassembled WGS sequence"/>
</dbReference>
<feature type="compositionally biased region" description="Polar residues" evidence="1">
    <location>
        <begin position="76"/>
        <end position="87"/>
    </location>
</feature>
<gene>
    <name evidence="2" type="ORF">BGAL_0047g00450</name>
</gene>
<feature type="region of interest" description="Disordered" evidence="1">
    <location>
        <begin position="31"/>
        <end position="87"/>
    </location>
</feature>
<comment type="caution">
    <text evidence="2">The sequence shown here is derived from an EMBL/GenBank/DDBJ whole genome shotgun (WGS) entry which is preliminary data.</text>
</comment>
<evidence type="ECO:0000313" key="2">
    <source>
        <dbReference type="EMBL" id="THV53591.1"/>
    </source>
</evidence>
<feature type="region of interest" description="Disordered" evidence="1">
    <location>
        <begin position="1"/>
        <end position="20"/>
    </location>
</feature>
<dbReference type="AlphaFoldDB" id="A0A4S8R8M6"/>
<sequence>MGRETGQRQGKGTEKKRKRFMSRSWMYRELRWLEKEERREEEEKDDDDEDEDEDDDDEEQAAAAAEEEEVEKEQGQDNGTSNRSEYL</sequence>
<name>A0A4S8R8M6_9HELO</name>